<protein>
    <submittedName>
        <fullName evidence="1">Uncharacterized protein</fullName>
    </submittedName>
</protein>
<evidence type="ECO:0000313" key="1">
    <source>
        <dbReference type="EMBL" id="KAA6399471.1"/>
    </source>
</evidence>
<dbReference type="AlphaFoldDB" id="A0A5J4WX93"/>
<sequence>MAITSQGGIEYNRLYIEHKGRDLKDDQTIRHHHIKDGIIMTQKATIPKQHSLLTQIVFNTGLAIKLDINGIEIIKSAQLSDKIALQLTEEEKNGKKIILLWKTKIVKKSNP</sequence>
<accession>A0A5J4WX93</accession>
<evidence type="ECO:0000313" key="2">
    <source>
        <dbReference type="Proteomes" id="UP000324800"/>
    </source>
</evidence>
<name>A0A5J4WX93_9EUKA</name>
<reference evidence="1 2" key="1">
    <citation type="submission" date="2019-03" db="EMBL/GenBank/DDBJ databases">
        <title>Single cell metagenomics reveals metabolic interactions within the superorganism composed of flagellate Streblomastix strix and complex community of Bacteroidetes bacteria on its surface.</title>
        <authorList>
            <person name="Treitli S.C."/>
            <person name="Kolisko M."/>
            <person name="Husnik F."/>
            <person name="Keeling P."/>
            <person name="Hampl V."/>
        </authorList>
    </citation>
    <scope>NUCLEOTIDE SEQUENCE [LARGE SCALE GENOMIC DNA]</scope>
    <source>
        <strain evidence="1">ST1C</strain>
    </source>
</reference>
<organism evidence="1 2">
    <name type="scientific">Streblomastix strix</name>
    <dbReference type="NCBI Taxonomy" id="222440"/>
    <lineage>
        <taxon>Eukaryota</taxon>
        <taxon>Metamonada</taxon>
        <taxon>Preaxostyla</taxon>
        <taxon>Oxymonadida</taxon>
        <taxon>Streblomastigidae</taxon>
        <taxon>Streblomastix</taxon>
    </lineage>
</organism>
<dbReference type="InterPro" id="IPR029071">
    <property type="entry name" value="Ubiquitin-like_domsf"/>
</dbReference>
<dbReference type="Proteomes" id="UP000324800">
    <property type="component" value="Unassembled WGS sequence"/>
</dbReference>
<dbReference type="EMBL" id="SNRW01000745">
    <property type="protein sequence ID" value="KAA6399471.1"/>
    <property type="molecule type" value="Genomic_DNA"/>
</dbReference>
<comment type="caution">
    <text evidence="1">The sequence shown here is derived from an EMBL/GenBank/DDBJ whole genome shotgun (WGS) entry which is preliminary data.</text>
</comment>
<proteinExistence type="predicted"/>
<gene>
    <name evidence="1" type="ORF">EZS28_004999</name>
</gene>
<dbReference type="SUPFAM" id="SSF54236">
    <property type="entry name" value="Ubiquitin-like"/>
    <property type="match status" value="1"/>
</dbReference>